<evidence type="ECO:0000256" key="6">
    <source>
        <dbReference type="ARBA" id="ARBA00023128"/>
    </source>
</evidence>
<dbReference type="GO" id="GO:0008654">
    <property type="term" value="P:phospholipid biosynthetic process"/>
    <property type="evidence" value="ECO:0007669"/>
    <property type="project" value="InterPro"/>
</dbReference>
<dbReference type="GO" id="GO:0005741">
    <property type="term" value="C:mitochondrial outer membrane"/>
    <property type="evidence" value="ECO:0007669"/>
    <property type="project" value="UniProtKB-SubCell"/>
</dbReference>
<feature type="compositionally biased region" description="Acidic residues" evidence="8">
    <location>
        <begin position="929"/>
        <end position="944"/>
    </location>
</feature>
<evidence type="ECO:0000256" key="3">
    <source>
        <dbReference type="ARBA" id="ARBA00022741"/>
    </source>
</evidence>
<protein>
    <recommendedName>
        <fullName evidence="9">AAA+ ATPase domain-containing protein</fullName>
    </recommendedName>
</protein>
<dbReference type="EMBL" id="SEOQ01000103">
    <property type="protein sequence ID" value="TFY70408.1"/>
    <property type="molecule type" value="Genomic_DNA"/>
</dbReference>
<dbReference type="PROSITE" id="PS00674">
    <property type="entry name" value="AAA"/>
    <property type="match status" value="1"/>
</dbReference>
<evidence type="ECO:0000313" key="11">
    <source>
        <dbReference type="Proteomes" id="UP000298327"/>
    </source>
</evidence>
<dbReference type="PROSITE" id="PS00379">
    <property type="entry name" value="CDP_ALCOHOL_P_TRANSF"/>
    <property type="match status" value="1"/>
</dbReference>
<dbReference type="SMART" id="SM00382">
    <property type="entry name" value="AAA"/>
    <property type="match status" value="1"/>
</dbReference>
<dbReference type="InterPro" id="IPR000462">
    <property type="entry name" value="CDP-OH_P_trans"/>
</dbReference>
<keyword evidence="5" id="KW-0067">ATP-binding</keyword>
<dbReference type="InterPro" id="IPR051701">
    <property type="entry name" value="Mito_OM_Translocase_MSP1"/>
</dbReference>
<dbReference type="InterPro" id="IPR003960">
    <property type="entry name" value="ATPase_AAA_CS"/>
</dbReference>
<name>A0A4Y9Z9B1_9AGAM</name>
<dbReference type="GO" id="GO:0016887">
    <property type="term" value="F:ATP hydrolysis activity"/>
    <property type="evidence" value="ECO:0007669"/>
    <property type="project" value="InterPro"/>
</dbReference>
<evidence type="ECO:0000256" key="4">
    <source>
        <dbReference type="ARBA" id="ARBA00022787"/>
    </source>
</evidence>
<comment type="subcellular location">
    <subcellularLocation>
        <location evidence="1">Mitochondrion outer membrane</location>
        <topology evidence="1">Single-pass membrane protein</topology>
    </subcellularLocation>
</comment>
<dbReference type="Pfam" id="PF00004">
    <property type="entry name" value="AAA"/>
    <property type="match status" value="1"/>
</dbReference>
<reference evidence="10 11" key="1">
    <citation type="submission" date="2019-02" db="EMBL/GenBank/DDBJ databases">
        <title>Genome sequencing of the rare red list fungi Dentipellis fragilis.</title>
        <authorList>
            <person name="Buettner E."/>
            <person name="Kellner H."/>
        </authorList>
    </citation>
    <scope>NUCLEOTIDE SEQUENCE [LARGE SCALE GENOMIC DNA]</scope>
    <source>
        <strain evidence="10 11">DSM 105465</strain>
    </source>
</reference>
<accession>A0A4Y9Z9B1</accession>
<keyword evidence="11" id="KW-1185">Reference proteome</keyword>
<feature type="compositionally biased region" description="Low complexity" evidence="8">
    <location>
        <begin position="302"/>
        <end position="313"/>
    </location>
</feature>
<comment type="similarity">
    <text evidence="7">Belongs to the CDP-alcohol phosphatidyltransferase class-I family.</text>
</comment>
<evidence type="ECO:0000256" key="5">
    <source>
        <dbReference type="ARBA" id="ARBA00022840"/>
    </source>
</evidence>
<feature type="compositionally biased region" description="Low complexity" evidence="8">
    <location>
        <begin position="335"/>
        <end position="364"/>
    </location>
</feature>
<sequence length="1346" mass="147604">MAGKSSVTRRTKASVEVVDPKHAVDLATAQSYSENVFLFVPNLIGYTRIILAGVALHYMSYHPKYCTLAYAISCLLDAVDGQAARALGQTSKFGAVLDMVTDRCTTSCLLCYLSSAYPDYALVFQALISLDFASHYMHMYSSLVTGSRSHKLVTSDVSRILWLYYNDSVNAFPIISEINTYEVYQRTLFIMCAGNEMFFLALYLMKWVHTPFAVDIPFLKGLTWPQLIAIPTFFICAAKNVINVVQLWKASKILTLLLLRNGDREEQWIDFARDYGSESKSTTFTTCMRSQFLLRRTRLPLKPSSSSSRALLSYSGPARYPRKENAEKPSRAYRRSSSTTSPPVSKANPSPSEPNGEEPSGAPEEPSKLKDRSKDAAVESKAADITPKLPDGLRILWSSDSIEPPSDPSVLPPTEIFDEVLNNLYVTLHPQTQNRAAYTTPSGPPVEPTLALYCPIEGGDYIIDTTVRELARQTGSDVVVLDAVHLAAGEWGQFGHAATALDFPKNPLHFPPPHQSKSRAPSWEDEDDDMPSMSSGRQMTLHVMAPMLSSKTPSAPSRSSTTKARTFFEQLVNITSPDTANASSIRKPRLIYIRDFNTLASTSASWYAPLLAAVRQRRQGPLARPTSPVISPTTIIFGITPSITPPTASSSYSGSGPSSTMNYLVSRPNGSKKKSAKSEWIEDEFSEKARERRLRERLHKWERGDARLFEDLPKLSLAPDPSESSGPSGVVVIGPSGGMPGGLPFSLNSMIKEQASLRKSPTDPEDSTVPFFRTSVVVPAVRSSVDERACRTARRQEINELTMRMGVGVVGGAIEGGVPPQPAAAPSEAQVAGQSEDVEVSEEAVDMWEEWGKRVESWPVVRQIADQAVGSVVFDKSSSGELHKSSSLEPVDISWDVVRRSWAAQQASRDVRRAWMKKSLLSLAKEHKEDEDETKESEEEEDEIVERVKNDPDLKSHEMDLLGSIVDSASMPTSFDQVHLSPHTIDSIRTIVSLPLLHPSAFRHGILKNHGMTGCLLFGPPGTGKTLVVRALAKEAGCRMLAIAPSDVMDMYVGEGEKLVRAVFSLARRLAPCVVFIDEIDALFGARSSGPQSGGAMAHRSIITEFMQEMDGLKTSREDNIIVIGATNRPFDLDDAVLRRLPRRLLIDLPGEKEREEILKILLRDEVLAPDVDYKTLAQKTETFSGSDLKHLCVSAALDAVKEHVEVPWASSSAEIAAQADSEEATAQAISVESPTKPVAAATGALANGGNTQPSEMEVQPVRMLHLRNFTKALKEITPSSSESLGSLADLRKWNEEFGEGRKKRKKQVWGKDRFGFTNQLGQVNNDARVSSASPPAIGSDISIGQ</sequence>
<keyword evidence="4" id="KW-1000">Mitochondrion outer membrane</keyword>
<feature type="domain" description="AAA+ ATPase" evidence="9">
    <location>
        <begin position="1011"/>
        <end position="1151"/>
    </location>
</feature>
<dbReference type="OrthoDB" id="39734at2759"/>
<evidence type="ECO:0000256" key="8">
    <source>
        <dbReference type="SAM" id="MobiDB-lite"/>
    </source>
</evidence>
<dbReference type="Proteomes" id="UP000298327">
    <property type="component" value="Unassembled WGS sequence"/>
</dbReference>
<proteinExistence type="inferred from homology"/>
<comment type="caution">
    <text evidence="10">The sequence shown here is derived from an EMBL/GenBank/DDBJ whole genome shotgun (WGS) entry which is preliminary data.</text>
</comment>
<dbReference type="Pfam" id="PF01066">
    <property type="entry name" value="CDP-OH_P_transf"/>
    <property type="match status" value="1"/>
</dbReference>
<dbReference type="InterPro" id="IPR003959">
    <property type="entry name" value="ATPase_AAA_core"/>
</dbReference>
<dbReference type="InterPro" id="IPR027417">
    <property type="entry name" value="P-loop_NTPase"/>
</dbReference>
<dbReference type="PANTHER" id="PTHR45644">
    <property type="entry name" value="AAA ATPASE, PUTATIVE (AFU_ORTHOLOGUE AFUA_2G12920)-RELATED-RELATED"/>
    <property type="match status" value="1"/>
</dbReference>
<dbReference type="SUPFAM" id="SSF52540">
    <property type="entry name" value="P-loop containing nucleoside triphosphate hydrolases"/>
    <property type="match status" value="1"/>
</dbReference>
<dbReference type="Gene3D" id="3.40.50.300">
    <property type="entry name" value="P-loop containing nucleotide triphosphate hydrolases"/>
    <property type="match status" value="1"/>
</dbReference>
<evidence type="ECO:0000256" key="2">
    <source>
        <dbReference type="ARBA" id="ARBA00022679"/>
    </source>
</evidence>
<evidence type="ECO:0000256" key="7">
    <source>
        <dbReference type="RuleBase" id="RU003750"/>
    </source>
</evidence>
<dbReference type="STRING" id="205917.A0A4Y9Z9B1"/>
<dbReference type="PANTHER" id="PTHR45644:SF56">
    <property type="entry name" value="AAA ATPASE, PUTATIVE (AFU_ORTHOLOGUE AFUA_2G12920)-RELATED"/>
    <property type="match status" value="1"/>
</dbReference>
<organism evidence="10 11">
    <name type="scientific">Dentipellis fragilis</name>
    <dbReference type="NCBI Taxonomy" id="205917"/>
    <lineage>
        <taxon>Eukaryota</taxon>
        <taxon>Fungi</taxon>
        <taxon>Dikarya</taxon>
        <taxon>Basidiomycota</taxon>
        <taxon>Agaricomycotina</taxon>
        <taxon>Agaricomycetes</taxon>
        <taxon>Russulales</taxon>
        <taxon>Hericiaceae</taxon>
        <taxon>Dentipellis</taxon>
    </lineage>
</organism>
<feature type="region of interest" description="Disordered" evidence="8">
    <location>
        <begin position="1326"/>
        <end position="1346"/>
    </location>
</feature>
<dbReference type="InterPro" id="IPR041569">
    <property type="entry name" value="AAA_lid_3"/>
</dbReference>
<keyword evidence="2 7" id="KW-0808">Transferase</keyword>
<feature type="region of interest" description="Disordered" evidence="8">
    <location>
        <begin position="925"/>
        <end position="950"/>
    </location>
</feature>
<dbReference type="Pfam" id="PF17862">
    <property type="entry name" value="AAA_lid_3"/>
    <property type="match status" value="1"/>
</dbReference>
<keyword evidence="3" id="KW-0547">Nucleotide-binding</keyword>
<keyword evidence="4" id="KW-0472">Membrane</keyword>
<dbReference type="GO" id="GO:0016780">
    <property type="term" value="F:phosphotransferase activity, for other substituted phosphate groups"/>
    <property type="evidence" value="ECO:0007669"/>
    <property type="project" value="InterPro"/>
</dbReference>
<evidence type="ECO:0000256" key="1">
    <source>
        <dbReference type="ARBA" id="ARBA00004572"/>
    </source>
</evidence>
<feature type="region of interest" description="Disordered" evidence="8">
    <location>
        <begin position="302"/>
        <end position="385"/>
    </location>
</feature>
<gene>
    <name evidence="10" type="ORF">EVG20_g2602</name>
</gene>
<keyword evidence="6" id="KW-0496">Mitochondrion</keyword>
<dbReference type="Gene3D" id="1.20.120.1760">
    <property type="match status" value="1"/>
</dbReference>
<dbReference type="InterPro" id="IPR043130">
    <property type="entry name" value="CDP-OH_PTrfase_TM_dom"/>
</dbReference>
<feature type="compositionally biased region" description="Basic and acidic residues" evidence="8">
    <location>
        <begin position="365"/>
        <end position="382"/>
    </location>
</feature>
<dbReference type="GO" id="GO:0005524">
    <property type="term" value="F:ATP binding"/>
    <property type="evidence" value="ECO:0007669"/>
    <property type="project" value="UniProtKB-KW"/>
</dbReference>
<dbReference type="InterPro" id="IPR003593">
    <property type="entry name" value="AAA+_ATPase"/>
</dbReference>
<dbReference type="Gene3D" id="1.10.8.60">
    <property type="match status" value="1"/>
</dbReference>
<feature type="region of interest" description="Disordered" evidence="8">
    <location>
        <begin position="505"/>
        <end position="535"/>
    </location>
</feature>
<evidence type="ECO:0000313" key="10">
    <source>
        <dbReference type="EMBL" id="TFY70408.1"/>
    </source>
</evidence>
<evidence type="ECO:0000259" key="9">
    <source>
        <dbReference type="SMART" id="SM00382"/>
    </source>
</evidence>
<feature type="compositionally biased region" description="Basic and acidic residues" evidence="8">
    <location>
        <begin position="321"/>
        <end position="330"/>
    </location>
</feature>
<dbReference type="InterPro" id="IPR048254">
    <property type="entry name" value="CDP_ALCOHOL_P_TRANSF_CS"/>
</dbReference>